<protein>
    <recommendedName>
        <fullName evidence="1">Transcription regulator PadR N-terminal domain-containing protein</fullName>
    </recommendedName>
</protein>
<reference evidence="2" key="1">
    <citation type="journal article" date="2014" name="Front. Microbiol.">
        <title>High frequency of phylogenetically diverse reductive dehalogenase-homologous genes in deep subseafloor sedimentary metagenomes.</title>
        <authorList>
            <person name="Kawai M."/>
            <person name="Futagami T."/>
            <person name="Toyoda A."/>
            <person name="Takaki Y."/>
            <person name="Nishi S."/>
            <person name="Hori S."/>
            <person name="Arai W."/>
            <person name="Tsubouchi T."/>
            <person name="Morono Y."/>
            <person name="Uchiyama I."/>
            <person name="Ito T."/>
            <person name="Fujiyama A."/>
            <person name="Inagaki F."/>
            <person name="Takami H."/>
        </authorList>
    </citation>
    <scope>NUCLEOTIDE SEQUENCE</scope>
    <source>
        <strain evidence="2">Expedition CK06-06</strain>
    </source>
</reference>
<dbReference type="EMBL" id="BARV01026630">
    <property type="protein sequence ID" value="GAI43099.1"/>
    <property type="molecule type" value="Genomic_DNA"/>
</dbReference>
<dbReference type="PANTHER" id="PTHR33169">
    <property type="entry name" value="PADR-FAMILY TRANSCRIPTIONAL REGULATOR"/>
    <property type="match status" value="1"/>
</dbReference>
<dbReference type="InterPro" id="IPR036390">
    <property type="entry name" value="WH_DNA-bd_sf"/>
</dbReference>
<accession>X1QIL3</accession>
<sequence length="150" mass="16572">MDISASMNSMSNLKLATDLVRSTVFMLLYEKPLHGYGIMSGLSKRLGKEVSPSLIYPFLHKLEQKGLVTSSDVPVGRKPKKVYELTEEGRQLALRLIKRLSALVSLAIEPTLSVCAHCGAKLYEGGHSEVVDSKELVFCCSFCCQAYKNE</sequence>
<dbReference type="Pfam" id="PF03551">
    <property type="entry name" value="PadR"/>
    <property type="match status" value="1"/>
</dbReference>
<dbReference type="Gene3D" id="1.10.10.10">
    <property type="entry name" value="Winged helix-like DNA-binding domain superfamily/Winged helix DNA-binding domain"/>
    <property type="match status" value="1"/>
</dbReference>
<evidence type="ECO:0000313" key="2">
    <source>
        <dbReference type="EMBL" id="GAI43099.1"/>
    </source>
</evidence>
<dbReference type="AlphaFoldDB" id="X1QIL3"/>
<dbReference type="SUPFAM" id="SSF46785">
    <property type="entry name" value="Winged helix' DNA-binding domain"/>
    <property type="match status" value="1"/>
</dbReference>
<evidence type="ECO:0000259" key="1">
    <source>
        <dbReference type="Pfam" id="PF03551"/>
    </source>
</evidence>
<gene>
    <name evidence="2" type="ORF">S06H3_42991</name>
</gene>
<name>X1QIL3_9ZZZZ</name>
<dbReference type="InterPro" id="IPR005149">
    <property type="entry name" value="Tscrpt_reg_PadR_N"/>
</dbReference>
<feature type="domain" description="Transcription regulator PadR N-terminal" evidence="1">
    <location>
        <begin position="25"/>
        <end position="91"/>
    </location>
</feature>
<proteinExistence type="predicted"/>
<dbReference type="InterPro" id="IPR052509">
    <property type="entry name" value="Metal_resp_DNA-bind_regulator"/>
</dbReference>
<dbReference type="InterPro" id="IPR036388">
    <property type="entry name" value="WH-like_DNA-bd_sf"/>
</dbReference>
<comment type="caution">
    <text evidence="2">The sequence shown here is derived from an EMBL/GenBank/DDBJ whole genome shotgun (WGS) entry which is preliminary data.</text>
</comment>
<dbReference type="PANTHER" id="PTHR33169:SF14">
    <property type="entry name" value="TRANSCRIPTIONAL REGULATOR RV3488"/>
    <property type="match status" value="1"/>
</dbReference>
<organism evidence="2">
    <name type="scientific">marine sediment metagenome</name>
    <dbReference type="NCBI Taxonomy" id="412755"/>
    <lineage>
        <taxon>unclassified sequences</taxon>
        <taxon>metagenomes</taxon>
        <taxon>ecological metagenomes</taxon>
    </lineage>
</organism>